<dbReference type="Proteomes" id="UP000321306">
    <property type="component" value="Unassembled WGS sequence"/>
</dbReference>
<protein>
    <recommendedName>
        <fullName evidence="1">DUF6915 domain-containing protein</fullName>
    </recommendedName>
</protein>
<dbReference type="OrthoDB" id="68427at2"/>
<keyword evidence="3" id="KW-1185">Reference proteome</keyword>
<reference evidence="2 3" key="1">
    <citation type="submission" date="2019-07" db="EMBL/GenBank/DDBJ databases">
        <title>Whole genome shotgun sequence of Deinococcus cellulosilyticus NBRC 106333.</title>
        <authorList>
            <person name="Hosoyama A."/>
            <person name="Uohara A."/>
            <person name="Ohji S."/>
            <person name="Ichikawa N."/>
        </authorList>
    </citation>
    <scope>NUCLEOTIDE SEQUENCE [LARGE SCALE GENOMIC DNA]</scope>
    <source>
        <strain evidence="2 3">NBRC 106333</strain>
    </source>
</reference>
<dbReference type="InterPro" id="IPR054061">
    <property type="entry name" value="DUF6915"/>
</dbReference>
<feature type="domain" description="DUF6915" evidence="1">
    <location>
        <begin position="2"/>
        <end position="104"/>
    </location>
</feature>
<evidence type="ECO:0000259" key="1">
    <source>
        <dbReference type="Pfam" id="PF21866"/>
    </source>
</evidence>
<name>A0A511N425_DEIC1</name>
<gene>
    <name evidence="2" type="ORF">DC3_32550</name>
</gene>
<evidence type="ECO:0000313" key="3">
    <source>
        <dbReference type="Proteomes" id="UP000321306"/>
    </source>
</evidence>
<sequence length="128" mass="14610">MAHPYHHARSSARKFGGVPEDYLEIHSWFDQTKASWADLRHRAVLHSSFGIFLCEQVFGVTITRKSDGKVVPTRLIGEQHVVEDLGKIPTLQDWLEDLPFKDWMLRGARPLSRELGEEVSRETPESGS</sequence>
<dbReference type="EMBL" id="BJXB01000014">
    <property type="protein sequence ID" value="GEM47620.1"/>
    <property type="molecule type" value="Genomic_DNA"/>
</dbReference>
<proteinExistence type="predicted"/>
<dbReference type="AlphaFoldDB" id="A0A511N425"/>
<organism evidence="2 3">
    <name type="scientific">Deinococcus cellulosilyticus (strain DSM 18568 / NBRC 106333 / KACC 11606 / 5516J-15)</name>
    <dbReference type="NCBI Taxonomy" id="1223518"/>
    <lineage>
        <taxon>Bacteria</taxon>
        <taxon>Thermotogati</taxon>
        <taxon>Deinococcota</taxon>
        <taxon>Deinococci</taxon>
        <taxon>Deinococcales</taxon>
        <taxon>Deinococcaceae</taxon>
        <taxon>Deinococcus</taxon>
    </lineage>
</organism>
<evidence type="ECO:0000313" key="2">
    <source>
        <dbReference type="EMBL" id="GEM47620.1"/>
    </source>
</evidence>
<accession>A0A511N425</accession>
<dbReference type="Pfam" id="PF21866">
    <property type="entry name" value="DUF6915"/>
    <property type="match status" value="1"/>
</dbReference>
<dbReference type="RefSeq" id="WP_146886012.1">
    <property type="nucleotide sequence ID" value="NZ_BJXB01000014.1"/>
</dbReference>
<comment type="caution">
    <text evidence="2">The sequence shown here is derived from an EMBL/GenBank/DDBJ whole genome shotgun (WGS) entry which is preliminary data.</text>
</comment>